<comment type="caution">
    <text evidence="8">The sequence shown here is derived from an EMBL/GenBank/DDBJ whole genome shotgun (WGS) entry which is preliminary data.</text>
</comment>
<dbReference type="AlphaFoldDB" id="A0A4Q2DF48"/>
<comment type="subcellular location">
    <subcellularLocation>
        <location evidence="7">Secreted</location>
    </subcellularLocation>
</comment>
<keyword evidence="2 6" id="KW-0479">Metal-binding</keyword>
<comment type="similarity">
    <text evidence="7">Belongs to the peptidase M36 family.</text>
</comment>
<protein>
    <recommendedName>
        <fullName evidence="7">Extracellular metalloproteinase</fullName>
        <ecNumber evidence="7">3.4.24.-</ecNumber>
    </recommendedName>
    <alternativeName>
        <fullName evidence="7">Fungalysin</fullName>
    </alternativeName>
</protein>
<dbReference type="Gene3D" id="3.10.170.10">
    <property type="match status" value="1"/>
</dbReference>
<dbReference type="GO" id="GO:0005615">
    <property type="term" value="C:extracellular space"/>
    <property type="evidence" value="ECO:0007669"/>
    <property type="project" value="InterPro"/>
</dbReference>
<comment type="cofactor">
    <cofactor evidence="6">
        <name>Zn(2+)</name>
        <dbReference type="ChEBI" id="CHEBI:29105"/>
    </cofactor>
    <text evidence="6">Binds 1 zinc ion per subunit.</text>
</comment>
<dbReference type="PANTHER" id="PTHR33478">
    <property type="entry name" value="EXTRACELLULAR METALLOPROTEINASE MEP"/>
    <property type="match status" value="1"/>
</dbReference>
<accession>A0A4Q2DF48</accession>
<evidence type="ECO:0000256" key="7">
    <source>
        <dbReference type="RuleBase" id="RU364017"/>
    </source>
</evidence>
<proteinExistence type="inferred from homology"/>
<evidence type="ECO:0000256" key="5">
    <source>
        <dbReference type="ARBA" id="ARBA00023049"/>
    </source>
</evidence>
<evidence type="ECO:0000256" key="6">
    <source>
        <dbReference type="PIRSR" id="PIRSR601842-2"/>
    </source>
</evidence>
<organism evidence="8 9">
    <name type="scientific">Candolleomyces aberdarensis</name>
    <dbReference type="NCBI Taxonomy" id="2316362"/>
    <lineage>
        <taxon>Eukaryota</taxon>
        <taxon>Fungi</taxon>
        <taxon>Dikarya</taxon>
        <taxon>Basidiomycota</taxon>
        <taxon>Agaricomycotina</taxon>
        <taxon>Agaricomycetes</taxon>
        <taxon>Agaricomycetidae</taxon>
        <taxon>Agaricales</taxon>
        <taxon>Agaricineae</taxon>
        <taxon>Psathyrellaceae</taxon>
        <taxon>Candolleomyces</taxon>
    </lineage>
</organism>
<dbReference type="EC" id="3.4.24.-" evidence="7"/>
<keyword evidence="9" id="KW-1185">Reference proteome</keyword>
<reference evidence="8 9" key="1">
    <citation type="submission" date="2019-01" db="EMBL/GenBank/DDBJ databases">
        <title>Draft genome sequence of Psathyrella aberdarensis IHI B618.</title>
        <authorList>
            <person name="Buettner E."/>
            <person name="Kellner H."/>
        </authorList>
    </citation>
    <scope>NUCLEOTIDE SEQUENCE [LARGE SCALE GENOMIC DNA]</scope>
    <source>
        <strain evidence="8 9">IHI B618</strain>
    </source>
</reference>
<dbReference type="GO" id="GO:0004222">
    <property type="term" value="F:metalloendopeptidase activity"/>
    <property type="evidence" value="ECO:0007669"/>
    <property type="project" value="InterPro"/>
</dbReference>
<keyword evidence="7" id="KW-0865">Zymogen</keyword>
<dbReference type="EMBL" id="SDEE01000350">
    <property type="protein sequence ID" value="RXW17314.1"/>
    <property type="molecule type" value="Genomic_DNA"/>
</dbReference>
<evidence type="ECO:0000256" key="2">
    <source>
        <dbReference type="ARBA" id="ARBA00022723"/>
    </source>
</evidence>
<sequence>MKRSTSTIHRGPSAQTLAGSGLAGDLTLVERSSFDNIEEYHRATVAHELGIQVDDVRHVSGYSSDVANYTYFQQLYDDLPIFNAVANVASFGDMITSLGTAFVSKDKPASSTPTLDFADAFSQSGAEQRFGRRVANGHANVRENSSATLGYIARRDGTLFLVYGTDVSNESERTMHRVFIDAHTGTLISAINYAADASYKAIPAIQLSPDSDFQVIVNPQDSAASPNGWHQFTHNKFTDSRGNNGVVYISYLTPVLAQETSSP</sequence>
<keyword evidence="4 6" id="KW-0862">Zinc</keyword>
<evidence type="ECO:0000256" key="1">
    <source>
        <dbReference type="ARBA" id="ARBA00022670"/>
    </source>
</evidence>
<evidence type="ECO:0000313" key="8">
    <source>
        <dbReference type="EMBL" id="RXW17314.1"/>
    </source>
</evidence>
<dbReference type="GO" id="GO:0006508">
    <property type="term" value="P:proteolysis"/>
    <property type="evidence" value="ECO:0007669"/>
    <property type="project" value="UniProtKB-KW"/>
</dbReference>
<dbReference type="STRING" id="2316362.A0A4Q2DF48"/>
<keyword evidence="7" id="KW-0964">Secreted</keyword>
<dbReference type="PANTHER" id="PTHR33478:SF1">
    <property type="entry name" value="EXTRACELLULAR METALLOPROTEINASE MEP"/>
    <property type="match status" value="1"/>
</dbReference>
<keyword evidence="3 7" id="KW-0378">Hydrolase</keyword>
<dbReference type="OrthoDB" id="3007562at2759"/>
<feature type="binding site" evidence="6">
    <location>
        <position position="196"/>
    </location>
    <ligand>
        <name>Zn(2+)</name>
        <dbReference type="ChEBI" id="CHEBI:29105"/>
        <note>catalytic</note>
    </ligand>
</feature>
<keyword evidence="1 7" id="KW-0645">Protease</keyword>
<dbReference type="Pfam" id="PF02128">
    <property type="entry name" value="Peptidase_M36"/>
    <property type="match status" value="1"/>
</dbReference>
<evidence type="ECO:0000256" key="4">
    <source>
        <dbReference type="ARBA" id="ARBA00022833"/>
    </source>
</evidence>
<dbReference type="GO" id="GO:0008270">
    <property type="term" value="F:zinc ion binding"/>
    <property type="evidence" value="ECO:0007669"/>
    <property type="project" value="InterPro"/>
</dbReference>
<dbReference type="InterPro" id="IPR001842">
    <property type="entry name" value="Peptidase_M36"/>
</dbReference>
<dbReference type="InterPro" id="IPR050371">
    <property type="entry name" value="Fungal_virulence_M36"/>
</dbReference>
<evidence type="ECO:0000313" key="9">
    <source>
        <dbReference type="Proteomes" id="UP000290288"/>
    </source>
</evidence>
<dbReference type="Proteomes" id="UP000290288">
    <property type="component" value="Unassembled WGS sequence"/>
</dbReference>
<gene>
    <name evidence="8" type="ORF">EST38_g8537</name>
</gene>
<keyword evidence="5 7" id="KW-0482">Metalloprotease</keyword>
<name>A0A4Q2DF48_9AGAR</name>
<evidence type="ECO:0000256" key="3">
    <source>
        <dbReference type="ARBA" id="ARBA00022801"/>
    </source>
</evidence>